<dbReference type="GO" id="GO:0016787">
    <property type="term" value="F:hydrolase activity"/>
    <property type="evidence" value="ECO:0007669"/>
    <property type="project" value="UniProtKB-KW"/>
</dbReference>
<evidence type="ECO:0000313" key="8">
    <source>
        <dbReference type="EMBL" id="PWJ53191.1"/>
    </source>
</evidence>
<gene>
    <name evidence="8" type="ORF">BXY45_11486</name>
</gene>
<name>A0A316A5P1_9ACTN</name>
<accession>A0A316A5P1</accession>
<dbReference type="Proteomes" id="UP000245469">
    <property type="component" value="Unassembled WGS sequence"/>
</dbReference>
<dbReference type="Pfam" id="PF00270">
    <property type="entry name" value="DEAD"/>
    <property type="match status" value="1"/>
</dbReference>
<keyword evidence="1" id="KW-0547">Nucleotide-binding</keyword>
<evidence type="ECO:0000256" key="1">
    <source>
        <dbReference type="ARBA" id="ARBA00022741"/>
    </source>
</evidence>
<dbReference type="GO" id="GO:0070478">
    <property type="term" value="P:nuclear-transcribed mRNA catabolic process, 3'-5' exonucleolytic nonsense-mediated decay"/>
    <property type="evidence" value="ECO:0007669"/>
    <property type="project" value="TreeGrafter"/>
</dbReference>
<feature type="compositionally biased region" description="Polar residues" evidence="5">
    <location>
        <begin position="1"/>
        <end position="10"/>
    </location>
</feature>
<evidence type="ECO:0000313" key="9">
    <source>
        <dbReference type="Proteomes" id="UP000245469"/>
    </source>
</evidence>
<dbReference type="SMART" id="SM01142">
    <property type="entry name" value="DSHCT"/>
    <property type="match status" value="1"/>
</dbReference>
<dbReference type="InterPro" id="IPR014001">
    <property type="entry name" value="Helicase_ATP-bd"/>
</dbReference>
<dbReference type="InterPro" id="IPR001650">
    <property type="entry name" value="Helicase_C-like"/>
</dbReference>
<evidence type="ECO:0000256" key="4">
    <source>
        <dbReference type="ARBA" id="ARBA00022840"/>
    </source>
</evidence>
<dbReference type="RefSeq" id="WP_109774800.1">
    <property type="nucleotide sequence ID" value="NZ_QGDQ01000014.1"/>
</dbReference>
<dbReference type="Gene3D" id="3.40.50.300">
    <property type="entry name" value="P-loop containing nucleotide triphosphate hydrolases"/>
    <property type="match status" value="2"/>
</dbReference>
<feature type="domain" description="Helicase ATP-binding" evidence="6">
    <location>
        <begin position="52"/>
        <end position="210"/>
    </location>
</feature>
<dbReference type="SMART" id="SM00487">
    <property type="entry name" value="DEXDc"/>
    <property type="match status" value="1"/>
</dbReference>
<keyword evidence="2" id="KW-0378">Hydrolase</keyword>
<dbReference type="Pfam" id="PF08148">
    <property type="entry name" value="DSHCT"/>
    <property type="match status" value="1"/>
</dbReference>
<comment type="caution">
    <text evidence="8">The sequence shown here is derived from an EMBL/GenBank/DDBJ whole genome shotgun (WGS) entry which is preliminary data.</text>
</comment>
<evidence type="ECO:0000256" key="3">
    <source>
        <dbReference type="ARBA" id="ARBA00022806"/>
    </source>
</evidence>
<dbReference type="GO" id="GO:0004386">
    <property type="term" value="F:helicase activity"/>
    <property type="evidence" value="ECO:0007669"/>
    <property type="project" value="UniProtKB-KW"/>
</dbReference>
<dbReference type="Gene3D" id="1.10.3380.30">
    <property type="match status" value="1"/>
</dbReference>
<dbReference type="PROSITE" id="PS51194">
    <property type="entry name" value="HELICASE_CTER"/>
    <property type="match status" value="1"/>
</dbReference>
<evidence type="ECO:0000256" key="5">
    <source>
        <dbReference type="SAM" id="MobiDB-lite"/>
    </source>
</evidence>
<feature type="compositionally biased region" description="Basic residues" evidence="5">
    <location>
        <begin position="289"/>
        <end position="298"/>
    </location>
</feature>
<dbReference type="PROSITE" id="PS51192">
    <property type="entry name" value="HELICASE_ATP_BIND_1"/>
    <property type="match status" value="1"/>
</dbReference>
<proteinExistence type="predicted"/>
<feature type="compositionally biased region" description="Low complexity" evidence="5">
    <location>
        <begin position="12"/>
        <end position="21"/>
    </location>
</feature>
<feature type="region of interest" description="Disordered" evidence="5">
    <location>
        <begin position="1"/>
        <end position="23"/>
    </location>
</feature>
<dbReference type="CDD" id="cd18795">
    <property type="entry name" value="SF2_C_Ski2"/>
    <property type="match status" value="1"/>
</dbReference>
<feature type="domain" description="Helicase C-terminal" evidence="7">
    <location>
        <begin position="322"/>
        <end position="519"/>
    </location>
</feature>
<evidence type="ECO:0000259" key="7">
    <source>
        <dbReference type="PROSITE" id="PS51194"/>
    </source>
</evidence>
<dbReference type="PANTHER" id="PTHR12131">
    <property type="entry name" value="ATP-DEPENDENT RNA AND DNA HELICASE"/>
    <property type="match status" value="1"/>
</dbReference>
<dbReference type="GO" id="GO:0005524">
    <property type="term" value="F:ATP binding"/>
    <property type="evidence" value="ECO:0007669"/>
    <property type="project" value="UniProtKB-KW"/>
</dbReference>
<dbReference type="GO" id="GO:0003676">
    <property type="term" value="F:nucleic acid binding"/>
    <property type="evidence" value="ECO:0007669"/>
    <property type="project" value="InterPro"/>
</dbReference>
<reference evidence="8 9" key="1">
    <citation type="submission" date="2018-03" db="EMBL/GenBank/DDBJ databases">
        <title>Genomic Encyclopedia of Archaeal and Bacterial Type Strains, Phase II (KMG-II): from individual species to whole genera.</title>
        <authorList>
            <person name="Goeker M."/>
        </authorList>
    </citation>
    <scope>NUCLEOTIDE SEQUENCE [LARGE SCALE GENOMIC DNA]</scope>
    <source>
        <strain evidence="8 9">DSM 44889</strain>
    </source>
</reference>
<evidence type="ECO:0000256" key="2">
    <source>
        <dbReference type="ARBA" id="ARBA00022801"/>
    </source>
</evidence>
<organism evidence="8 9">
    <name type="scientific">Quadrisphaera granulorum</name>
    <dbReference type="NCBI Taxonomy" id="317664"/>
    <lineage>
        <taxon>Bacteria</taxon>
        <taxon>Bacillati</taxon>
        <taxon>Actinomycetota</taxon>
        <taxon>Actinomycetes</taxon>
        <taxon>Kineosporiales</taxon>
        <taxon>Kineosporiaceae</taxon>
        <taxon>Quadrisphaera</taxon>
    </lineage>
</organism>
<dbReference type="InterPro" id="IPR050699">
    <property type="entry name" value="RNA-DNA_Helicase"/>
</dbReference>
<protein>
    <submittedName>
        <fullName evidence="8">ATP-dependent RNA helicase HelY</fullName>
    </submittedName>
</protein>
<dbReference type="SMART" id="SM00490">
    <property type="entry name" value="HELICc"/>
    <property type="match status" value="1"/>
</dbReference>
<keyword evidence="3 8" id="KW-0347">Helicase</keyword>
<dbReference type="InterPro" id="IPR027417">
    <property type="entry name" value="P-loop_NTPase"/>
</dbReference>
<dbReference type="AlphaFoldDB" id="A0A316A5P1"/>
<sequence length="902" mass="97333">MALPSSTGSSPAERFAAAQARNQRERRLESSELGKFRELVGFDLDDFQLRACEALEAGRGVLVAAPTGAGKTVVGEFAVHLALASGRKAFYTTPIKALSNQKHAELAERFGSEQVGLLTGDTSVNGDAPVVVMTTEVLRNMLYAGSPALDGLAHVVMDEVHYLADRARGAVWEEVIIHLPDDVLITSLSATVSNAEEFGDWLATVRGAVDVVVSEHRPVPLWQHVMVGTRVVDLFTEREAGHSSAGRPVPSRRGTAPAEPSTQLEVNPELVRMSREDVHRGGGPGGRGGRTHPGKRPPRGGQRSPAVRARVHAPSRAEVLAELEEAHLLPAIIFVFSRAGCDAAVRQCVSAGVRLTTDAERREIRALVEERCAALPDVDLAVLGYWDWLDGLSRGVAAHHAGMLPTFKEVVEDLFARGLVKAVFATETLALGINMPARCVVIEKLVKFNGESHVDVTPGEYTQLTGRAGRRGIDVEGHAVVLWQPGLDAEGVAGLASTRTYPLRSSFRPTYNMAVNLVAQVGRARAREVLETSFAQFQADRGVVGLARQARTQSEGLAGYAEAMTCHLGDFSEYAALRRRIGELEGEGARRRRRGPVEELSLRGAEARQKGGVGSGRTGSADGQRPLRDDQVAAEVARLRRQMRQHPCHGCPDREDHARWAERWERLRKEHEGVLARIESRTGTIARTFDRVCDLLVELGYLERGARSAETGDDDELRVSAAGQVLRRVYAEKDLLVAECLRSGAWASLDAAGLATVLSTIVYEARREEGPPAAHTPGGHAVSAALTATVRAWSQLSDAEESHHLRPTGEPDLGLVWPVHRWCRGASLDAVLDAARGPVDLAAGDFVRWARQLLDLLDQVVVVASRAGTDEGDALARTARQAIALVDRGVVTYSAGSAARTA</sequence>
<keyword evidence="9" id="KW-1185">Reference proteome</keyword>
<dbReference type="EMBL" id="QGDQ01000014">
    <property type="protein sequence ID" value="PWJ53191.1"/>
    <property type="molecule type" value="Genomic_DNA"/>
</dbReference>
<feature type="compositionally biased region" description="Basic and acidic residues" evidence="5">
    <location>
        <begin position="586"/>
        <end position="609"/>
    </location>
</feature>
<feature type="region of interest" description="Disordered" evidence="5">
    <location>
        <begin position="586"/>
        <end position="629"/>
    </location>
</feature>
<dbReference type="InterPro" id="IPR012961">
    <property type="entry name" value="Ski2/MTR4_C"/>
</dbReference>
<dbReference type="Pfam" id="PF00271">
    <property type="entry name" value="Helicase_C"/>
    <property type="match status" value="1"/>
</dbReference>
<feature type="region of interest" description="Disordered" evidence="5">
    <location>
        <begin position="239"/>
        <end position="309"/>
    </location>
</feature>
<dbReference type="GO" id="GO:0055087">
    <property type="term" value="C:Ski complex"/>
    <property type="evidence" value="ECO:0007669"/>
    <property type="project" value="TreeGrafter"/>
</dbReference>
<dbReference type="InterPro" id="IPR011545">
    <property type="entry name" value="DEAD/DEAH_box_helicase_dom"/>
</dbReference>
<dbReference type="OrthoDB" id="3229913at2"/>
<keyword evidence="4" id="KW-0067">ATP-binding</keyword>
<dbReference type="SUPFAM" id="SSF52540">
    <property type="entry name" value="P-loop containing nucleoside triphosphate hydrolases"/>
    <property type="match status" value="1"/>
</dbReference>
<dbReference type="PANTHER" id="PTHR12131:SF1">
    <property type="entry name" value="ATP-DEPENDENT RNA HELICASE SUPV3L1, MITOCHONDRIAL-RELATED"/>
    <property type="match status" value="1"/>
</dbReference>
<evidence type="ECO:0000259" key="6">
    <source>
        <dbReference type="PROSITE" id="PS51192"/>
    </source>
</evidence>